<dbReference type="RefSeq" id="XP_073791835.1">
    <property type="nucleotide sequence ID" value="XM_073935734.1"/>
</dbReference>
<dbReference type="FunFam" id="3.90.550.50:FF:000055">
    <property type="entry name" value="Hexosyltransferase"/>
    <property type="match status" value="1"/>
</dbReference>
<evidence type="ECO:0000256" key="10">
    <source>
        <dbReference type="RuleBase" id="RU363063"/>
    </source>
</evidence>
<evidence type="ECO:0000256" key="4">
    <source>
        <dbReference type="ARBA" id="ARBA00022679"/>
    </source>
</evidence>
<comment type="subcellular location">
    <subcellularLocation>
        <location evidence="1 10">Golgi apparatus membrane</location>
        <topology evidence="1 10">Single-pass type II membrane protein</topology>
    </subcellularLocation>
</comment>
<dbReference type="GO" id="GO:0016757">
    <property type="term" value="F:glycosyltransferase activity"/>
    <property type="evidence" value="ECO:0000318"/>
    <property type="project" value="GO_Central"/>
</dbReference>
<dbReference type="KEGG" id="dre:101883349"/>
<comment type="similarity">
    <text evidence="2 10">Belongs to the glycosyltransferase 31 family.</text>
</comment>
<keyword evidence="8 10" id="KW-0333">Golgi apparatus</keyword>
<keyword evidence="6 10" id="KW-0735">Signal-anchor</keyword>
<accession>A0A8M2B7Y8</accession>
<evidence type="ECO:0000256" key="3">
    <source>
        <dbReference type="ARBA" id="ARBA00022676"/>
    </source>
</evidence>
<keyword evidence="4" id="KW-0808">Transferase</keyword>
<organism evidence="11 12">
    <name type="scientific">Danio rerio</name>
    <name type="common">Zebrafish</name>
    <name type="synonym">Brachydanio rerio</name>
    <dbReference type="NCBI Taxonomy" id="7955"/>
    <lineage>
        <taxon>Eukaryota</taxon>
        <taxon>Metazoa</taxon>
        <taxon>Chordata</taxon>
        <taxon>Craniata</taxon>
        <taxon>Vertebrata</taxon>
        <taxon>Euteleostomi</taxon>
        <taxon>Actinopterygii</taxon>
        <taxon>Neopterygii</taxon>
        <taxon>Teleostei</taxon>
        <taxon>Ostariophysi</taxon>
        <taxon>Cypriniformes</taxon>
        <taxon>Danionidae</taxon>
        <taxon>Danioninae</taxon>
        <taxon>Danio</taxon>
    </lineage>
</organism>
<dbReference type="AlphaFoldDB" id="A0A8M2B7Y8"/>
<evidence type="ECO:0000256" key="6">
    <source>
        <dbReference type="ARBA" id="ARBA00022968"/>
    </source>
</evidence>
<evidence type="ECO:0000256" key="7">
    <source>
        <dbReference type="ARBA" id="ARBA00022989"/>
    </source>
</evidence>
<dbReference type="CTD" id="100288842"/>
<keyword evidence="3 10" id="KW-0328">Glycosyltransferase</keyword>
<keyword evidence="9 10" id="KW-0472">Membrane</keyword>
<dbReference type="RefSeq" id="XP_005161047.2">
    <property type="nucleotide sequence ID" value="XM_005160990.2"/>
</dbReference>
<dbReference type="PANTHER" id="PTHR11214">
    <property type="entry name" value="BETA-1,3-N-ACETYLGLUCOSAMINYLTRANSFERASE"/>
    <property type="match status" value="1"/>
</dbReference>
<gene>
    <name evidence="12" type="primary">b3galt9</name>
</gene>
<evidence type="ECO:0000313" key="11">
    <source>
        <dbReference type="Proteomes" id="UP000000437"/>
    </source>
</evidence>
<keyword evidence="7 10" id="KW-1133">Transmembrane helix</keyword>
<reference evidence="12" key="1">
    <citation type="submission" date="2025-08" db="UniProtKB">
        <authorList>
            <consortium name="RefSeq"/>
        </authorList>
    </citation>
    <scope>IDENTIFICATION</scope>
    <source>
        <strain evidence="12">Tuebingen</strain>
        <tissue evidence="12">Fibroblasts and whole tissue</tissue>
    </source>
</reference>
<dbReference type="GO" id="GO:0000139">
    <property type="term" value="C:Golgi membrane"/>
    <property type="evidence" value="ECO:0000318"/>
    <property type="project" value="GO_Central"/>
</dbReference>
<evidence type="ECO:0000256" key="5">
    <source>
        <dbReference type="ARBA" id="ARBA00022692"/>
    </source>
</evidence>
<dbReference type="GeneID" id="101883349"/>
<dbReference type="Proteomes" id="UP000000437">
    <property type="component" value="Chromosome 21"/>
</dbReference>
<evidence type="ECO:0000256" key="8">
    <source>
        <dbReference type="ARBA" id="ARBA00023034"/>
    </source>
</evidence>
<sequence>MKICVFRLQTHQWCFLLCNVILFHALLFGGDIVEEFLLQSSPAAYTDRFVLEVRERARKLDLTDPRVNTSQLYPINTEPCLPHLDLLILTVVLSSPGNSSQREAVRNSWANQTVVHNVAVRTVFFLGASPLGAELGVIKEESERYGDIVQFEGGISRGDWQGGHWDQVKMALKWILHFCPQPRFHF</sequence>
<keyword evidence="5 10" id="KW-0812">Transmembrane</keyword>
<dbReference type="InterPro" id="IPR002659">
    <property type="entry name" value="Glyco_trans_31"/>
</dbReference>
<dbReference type="Pfam" id="PF01762">
    <property type="entry name" value="Galactosyl_T"/>
    <property type="match status" value="1"/>
</dbReference>
<dbReference type="PANTHER" id="PTHR11214:SF29">
    <property type="entry name" value="BETA-1,3-GALACTOSYLTRANSFERASE 9"/>
    <property type="match status" value="1"/>
</dbReference>
<dbReference type="GO" id="GO:0006493">
    <property type="term" value="P:protein O-linked glycosylation"/>
    <property type="evidence" value="ECO:0000318"/>
    <property type="project" value="GO_Central"/>
</dbReference>
<evidence type="ECO:0000256" key="9">
    <source>
        <dbReference type="ARBA" id="ARBA00023136"/>
    </source>
</evidence>
<proteinExistence type="inferred from homology"/>
<dbReference type="EC" id="2.4.1.-" evidence="10"/>
<evidence type="ECO:0000256" key="2">
    <source>
        <dbReference type="ARBA" id="ARBA00008661"/>
    </source>
</evidence>
<evidence type="ECO:0000256" key="1">
    <source>
        <dbReference type="ARBA" id="ARBA00004323"/>
    </source>
</evidence>
<evidence type="ECO:0000313" key="12">
    <source>
        <dbReference type="RefSeq" id="XP_005161047.2"/>
    </source>
</evidence>
<dbReference type="OrthoDB" id="115198at2759"/>
<protein>
    <recommendedName>
        <fullName evidence="10">Hexosyltransferase</fullName>
        <ecNumber evidence="10">2.4.1.-</ecNumber>
    </recommendedName>
</protein>
<keyword evidence="11" id="KW-1185">Reference proteome</keyword>
<dbReference type="GO" id="GO:0016758">
    <property type="term" value="F:hexosyltransferase activity"/>
    <property type="evidence" value="ECO:0007669"/>
    <property type="project" value="InterPro"/>
</dbReference>
<name>A0A8M2B7Y8_DANRE</name>
<dbReference type="Gene3D" id="3.90.550.50">
    <property type="match status" value="1"/>
</dbReference>